<dbReference type="InterPro" id="IPR031570">
    <property type="entry name" value="NBEA/BDCP_DUF4704"/>
</dbReference>
<feature type="compositionally biased region" description="Basic and acidic residues" evidence="1">
    <location>
        <begin position="1442"/>
        <end position="1459"/>
    </location>
</feature>
<name>A0AAV3YN64_9GAST</name>
<feature type="region of interest" description="Disordered" evidence="1">
    <location>
        <begin position="753"/>
        <end position="973"/>
    </location>
</feature>
<dbReference type="GO" id="GO:0008104">
    <property type="term" value="P:intracellular protein localization"/>
    <property type="evidence" value="ECO:0007669"/>
    <property type="project" value="TreeGrafter"/>
</dbReference>
<evidence type="ECO:0000313" key="3">
    <source>
        <dbReference type="EMBL" id="GFN84002.1"/>
    </source>
</evidence>
<dbReference type="GO" id="GO:0019901">
    <property type="term" value="F:protein kinase binding"/>
    <property type="evidence" value="ECO:0007669"/>
    <property type="project" value="TreeGrafter"/>
</dbReference>
<feature type="compositionally biased region" description="Basic and acidic residues" evidence="1">
    <location>
        <begin position="1615"/>
        <end position="1628"/>
    </location>
</feature>
<protein>
    <recommendedName>
        <fullName evidence="2">BEACH-type PH domain-containing protein</fullName>
    </recommendedName>
</protein>
<feature type="compositionally biased region" description="Polar residues" evidence="1">
    <location>
        <begin position="1287"/>
        <end position="1305"/>
    </location>
</feature>
<evidence type="ECO:0000313" key="4">
    <source>
        <dbReference type="Proteomes" id="UP000735302"/>
    </source>
</evidence>
<feature type="compositionally biased region" description="Acidic residues" evidence="1">
    <location>
        <begin position="1524"/>
        <end position="1538"/>
    </location>
</feature>
<dbReference type="Pfam" id="PF15787">
    <property type="entry name" value="DUF4704"/>
    <property type="match status" value="1"/>
</dbReference>
<evidence type="ECO:0000256" key="1">
    <source>
        <dbReference type="SAM" id="MobiDB-lite"/>
    </source>
</evidence>
<feature type="compositionally biased region" description="Basic and acidic residues" evidence="1">
    <location>
        <begin position="1501"/>
        <end position="1510"/>
    </location>
</feature>
<dbReference type="Pfam" id="PF06469">
    <property type="entry name" value="DUF1088"/>
    <property type="match status" value="1"/>
</dbReference>
<feature type="compositionally biased region" description="Polar residues" evidence="1">
    <location>
        <begin position="753"/>
        <end position="779"/>
    </location>
</feature>
<organism evidence="3 4">
    <name type="scientific">Plakobranchus ocellatus</name>
    <dbReference type="NCBI Taxonomy" id="259542"/>
    <lineage>
        <taxon>Eukaryota</taxon>
        <taxon>Metazoa</taxon>
        <taxon>Spiralia</taxon>
        <taxon>Lophotrochozoa</taxon>
        <taxon>Mollusca</taxon>
        <taxon>Gastropoda</taxon>
        <taxon>Heterobranchia</taxon>
        <taxon>Euthyneura</taxon>
        <taxon>Panpulmonata</taxon>
        <taxon>Sacoglossa</taxon>
        <taxon>Placobranchoidea</taxon>
        <taxon>Plakobranchidae</taxon>
        <taxon>Plakobranchus</taxon>
    </lineage>
</organism>
<proteinExistence type="predicted"/>
<feature type="compositionally biased region" description="Basic and acidic residues" evidence="1">
    <location>
        <begin position="859"/>
        <end position="875"/>
    </location>
</feature>
<feature type="compositionally biased region" description="Acidic residues" evidence="1">
    <location>
        <begin position="1460"/>
        <end position="1481"/>
    </location>
</feature>
<dbReference type="SUPFAM" id="SSF48371">
    <property type="entry name" value="ARM repeat"/>
    <property type="match status" value="1"/>
</dbReference>
<dbReference type="InterPro" id="IPR013320">
    <property type="entry name" value="ConA-like_dom_sf"/>
</dbReference>
<feature type="compositionally biased region" description="Acidic residues" evidence="1">
    <location>
        <begin position="876"/>
        <end position="889"/>
    </location>
</feature>
<reference evidence="3 4" key="1">
    <citation type="journal article" date="2021" name="Elife">
        <title>Chloroplast acquisition without the gene transfer in kleptoplastic sea slugs, Plakobranchus ocellatus.</title>
        <authorList>
            <person name="Maeda T."/>
            <person name="Takahashi S."/>
            <person name="Yoshida T."/>
            <person name="Shimamura S."/>
            <person name="Takaki Y."/>
            <person name="Nagai Y."/>
            <person name="Toyoda A."/>
            <person name="Suzuki Y."/>
            <person name="Arimoto A."/>
            <person name="Ishii H."/>
            <person name="Satoh N."/>
            <person name="Nishiyama T."/>
            <person name="Hasebe M."/>
            <person name="Maruyama T."/>
            <person name="Minagawa J."/>
            <person name="Obokata J."/>
            <person name="Shigenobu S."/>
        </authorList>
    </citation>
    <scope>NUCLEOTIDE SEQUENCE [LARGE SCALE GENOMIC DNA]</scope>
</reference>
<feature type="compositionally biased region" description="Basic and acidic residues" evidence="1">
    <location>
        <begin position="1419"/>
        <end position="1435"/>
    </location>
</feature>
<feature type="compositionally biased region" description="Acidic residues" evidence="1">
    <location>
        <begin position="831"/>
        <end position="845"/>
    </location>
</feature>
<dbReference type="GO" id="GO:0005829">
    <property type="term" value="C:cytosol"/>
    <property type="evidence" value="ECO:0007669"/>
    <property type="project" value="TreeGrafter"/>
</dbReference>
<dbReference type="PROSITE" id="PS51783">
    <property type="entry name" value="PH_BEACH"/>
    <property type="match status" value="1"/>
</dbReference>
<dbReference type="InterPro" id="IPR023362">
    <property type="entry name" value="PH-BEACH_dom"/>
</dbReference>
<feature type="domain" description="BEACH-type PH" evidence="2">
    <location>
        <begin position="1974"/>
        <end position="2087"/>
    </location>
</feature>
<dbReference type="GO" id="GO:0016020">
    <property type="term" value="C:membrane"/>
    <property type="evidence" value="ECO:0007669"/>
    <property type="project" value="TreeGrafter"/>
</dbReference>
<dbReference type="InterPro" id="IPR011993">
    <property type="entry name" value="PH-like_dom_sf"/>
</dbReference>
<feature type="compositionally biased region" description="Polar residues" evidence="1">
    <location>
        <begin position="893"/>
        <end position="906"/>
    </location>
</feature>
<feature type="compositionally biased region" description="Low complexity" evidence="1">
    <location>
        <begin position="1553"/>
        <end position="1566"/>
    </location>
</feature>
<dbReference type="Gene3D" id="2.60.120.200">
    <property type="match status" value="1"/>
</dbReference>
<dbReference type="PANTHER" id="PTHR13743">
    <property type="entry name" value="BEIGE/BEACH-RELATED"/>
    <property type="match status" value="1"/>
</dbReference>
<feature type="region of interest" description="Disordered" evidence="1">
    <location>
        <begin position="1287"/>
        <end position="1700"/>
    </location>
</feature>
<dbReference type="EMBL" id="BLXT01001274">
    <property type="protein sequence ID" value="GFN84002.1"/>
    <property type="molecule type" value="Genomic_DNA"/>
</dbReference>
<dbReference type="PANTHER" id="PTHR13743:SF162">
    <property type="entry name" value="NEUROBEACHIN"/>
    <property type="match status" value="1"/>
</dbReference>
<feature type="compositionally biased region" description="Polar residues" evidence="1">
    <location>
        <begin position="951"/>
        <end position="961"/>
    </location>
</feature>
<dbReference type="InterPro" id="IPR010508">
    <property type="entry name" value="NBEA-like_DUF1088"/>
</dbReference>
<accession>A0AAV3YN64</accession>
<gene>
    <name evidence="3" type="ORF">PoB_001050800</name>
</gene>
<feature type="compositionally biased region" description="Acidic residues" evidence="1">
    <location>
        <begin position="1576"/>
        <end position="1585"/>
    </location>
</feature>
<feature type="compositionally biased region" description="Basic and acidic residues" evidence="1">
    <location>
        <begin position="1309"/>
        <end position="1396"/>
    </location>
</feature>
<dbReference type="InterPro" id="IPR050865">
    <property type="entry name" value="BEACH_Domain"/>
</dbReference>
<dbReference type="Gene3D" id="2.30.29.30">
    <property type="entry name" value="Pleckstrin-homology domain (PH domain)/Phosphotyrosine-binding domain (PTB)"/>
    <property type="match status" value="1"/>
</dbReference>
<sequence length="2183" mass="243284">MLGVLASYSITVKELKTMFKLMKARGDVWQRHSTKLISVLRHMPQRQGPDEFFSFPGKKGSHIALPPIKTWPYQNGWSFSCWLRLDPWYMITLVHVYNRWSKSEVRCYVDGHLVSSGDMSWLVSTSDPYDKCYIGSSTDGDLEEMFCGQMSTIYMFSEALLPQQVNAMYHLGPGYKSQFRFENESLNLVSDAHERMVKDQEVGLWLHDVYQVLYDGKLTGSIVFMYNPIACDSQLCLESSPKGNPSYFLHSPHAMMCQDVKAVITHSIHSTLHSLGGIQILFPLFGQLDLPVDRGPDKASEVDFTTCANLIGLLGDLIECSPAIQQQMIQNRGFLVISYLLEKSSRNHITPAVLEAFLKLTEFLVELPSGGILLKYLFDYVLFNPQLWVHTSVEVQTKLYCYLATEFINNAQIYNSIRRVSAVLQTMHSLKYYYWVVNPLDRSGVQPKGLDGPRPTRDEIVRLRSFMLMYVKELIIKGQGILEDELQSILNYLTTLHEDDNLMDVLELLVHLTAEHPSSMVPAFDQKNGVRTVFKLLASQNEDIRLLSLRLLGFFLMRSTYRRKQDAMGPHNLFSLLAERLMLHTQNITTSTYNALFEILTERMSLESIKVRREEPESSFRIENSAILKVVATMIRQSKPTAEVLEVKKTFLSDLTILCNNNKDNRRTVLQMSVWQDWLFSLAYIYPRNSEQQRITDMVMALFKMLLHHAIKFEFGGWRVWIDTLAILHSKVAYEDFKIHMSKMYQQFEQNRSDNISDPSEQQQRPISTISGISSNGAETSGVAHQHAKSSVKISEVSDAEAEAIRASNGEGQKKTGGSSEEIGAKTGDEEKPESEEEEKADDAETERIEKGEEDEKEKEDVKKESVEKGQKNDEGIEGEEEKMEDGDREDTASGTAPQESAQQKPVEQVVNGHKNQTQATIDASKGAKPKARTGSVPPSEESMPSGHGGTTLQRNPSNASRGGGGHIFSPGPRAPAFRIPEFRWSFLHQKLLSDLLFAVETDIQVWKSHSTKSVIDFVNSSENHIYVVNVTHMISQLADNLITSCGGLLPLLAAATSQNGEIEILEPNQGLSIEQAVMILQRIMYMTDILVFASSTNFSELENEKNMPSGGILRQCLRLVCTSAVRNCLECRHRYQAHGSEPPSPSASKAANGVDPIQSLIGGSHPSAKNIVENLAGQTAPIKDPEKLLQDMDINRLRAVVYRDVEETKQAQFLALAIVYFSSVLMTVDVSLARHTASRNIIYFNRHFLRLFRMSHGAPSWQKITSTAIPLLPESGATSAAVANTATKPTGRNASFSNTNTKRTSLGGDEKVAQQEARDKDIEVKSNSSEIKDAKKNLPGESIKSEESDKVKNSEESKSTKEKADLEKSKAPSEEKPNQDEKNSEKKEEIKERKSSAAKICDTVTDVANEKEDSEGELLEKDDKSANKEKREIDGQQNEGDVVKEEVEVADKSSKEGELVEEAANDNASEEYESVETTEEEASKSESPEVPADTKEEDTDSTHINKMDGGESSEDMNEREAGEGEEEEEEEDDEEDNAVAPDSGAEKSATQEESSGAAAAAGAEAPKTEESRPEEQEDDDEEDNAVGAEGGVAVEEEDKEEENKNSAVPSTAVDESKMEDVDLKEESDSQASQATRSDQAEGEESRESSKPISSISVDHEPADQHGGGGDPGTTGQKTPHPALELNINPPIHNLPTTSGATAVDSATLTNRLERALGSVAPLLREVFVDFATFLSKTLIGSHGQELLIGGGGLVTLKQSTSVVELVMLLCSQEWQNSLQKHAGLAFIELVNEGRLLAHATRDHIVRVANEAEFILNRMRAEDVQKHADFESACAQSMMERREEEKLCDHLIKSAKRRDHSVALKQRDKVLNILTNKHGAWGSDGDHGNREYWKLDIWEDDSRRRRRMVRNPIGSNHPEATLKAAIEHGAAEDAINAAREAFHAHLSSLKKNQRETTDFTDEELVMEEKDVEQEFSGPVAVSTPCKLIAPGVAVNGTMSITKSELYFEMDEEDAENKKMDFKEAQVKQWLRNGPVVTLHVLIGDATGGLRPQVCPRENVATQLYSVRVYQFHLLSAKQVQQVYNRCSLVPGFCTTVPVSHVTSRHGTLECRRGMRGSAFVWRPTWCEGEGLTVSWSSCRVYRTSLGTFKAHWAYGVLKKLKSARLAMASCKRWSQLALALAVR</sequence>
<dbReference type="Proteomes" id="UP000735302">
    <property type="component" value="Unassembled WGS sequence"/>
</dbReference>
<evidence type="ECO:0000259" key="2">
    <source>
        <dbReference type="PROSITE" id="PS51783"/>
    </source>
</evidence>
<keyword evidence="4" id="KW-1185">Reference proteome</keyword>
<dbReference type="InterPro" id="IPR016024">
    <property type="entry name" value="ARM-type_fold"/>
</dbReference>
<comment type="caution">
    <text evidence="3">The sequence shown here is derived from an EMBL/GenBank/DDBJ whole genome shotgun (WGS) entry which is preliminary data.</text>
</comment>
<dbReference type="SUPFAM" id="SSF49899">
    <property type="entry name" value="Concanavalin A-like lectins/glucanases"/>
    <property type="match status" value="1"/>
</dbReference>